<protein>
    <submittedName>
        <fullName evidence="3">DUF3035 domain-containing protein</fullName>
    </submittedName>
</protein>
<evidence type="ECO:0000256" key="2">
    <source>
        <dbReference type="SAM" id="SignalP"/>
    </source>
</evidence>
<comment type="caution">
    <text evidence="3">The sequence shown here is derived from an EMBL/GenBank/DDBJ whole genome shotgun (WGS) entry which is preliminary data.</text>
</comment>
<dbReference type="PROSITE" id="PS51257">
    <property type="entry name" value="PROKAR_LIPOPROTEIN"/>
    <property type="match status" value="1"/>
</dbReference>
<evidence type="ECO:0000313" key="4">
    <source>
        <dbReference type="Proteomes" id="UP001243846"/>
    </source>
</evidence>
<sequence length="191" mass="20824">MRLRATVLTMTVLTLAACSTDPHLMNIDSGQRSPDEFAIVPTKALQMPPDLNMLPTPTPGGSNITDPTPNADAIAALGGNPGHLAQQGVGAADGALLAYTARLGRDGNIRQVTAKEDVEWRSRHSRRFLEILAETNVYYRAYEPMTLDSWTEVERWRATGAQTPASPPRGYSPTGVYKPSKAKEQPDRMHN</sequence>
<gene>
    <name evidence="3" type="ORF">QWZ10_14165</name>
</gene>
<proteinExistence type="predicted"/>
<evidence type="ECO:0000256" key="1">
    <source>
        <dbReference type="SAM" id="MobiDB-lite"/>
    </source>
</evidence>
<feature type="region of interest" description="Disordered" evidence="1">
    <location>
        <begin position="159"/>
        <end position="191"/>
    </location>
</feature>
<feature type="signal peptide" evidence="2">
    <location>
        <begin position="1"/>
        <end position="16"/>
    </location>
</feature>
<keyword evidence="4" id="KW-1185">Reference proteome</keyword>
<keyword evidence="2" id="KW-0732">Signal</keyword>
<dbReference type="Pfam" id="PF11233">
    <property type="entry name" value="DUF3035"/>
    <property type="match status" value="1"/>
</dbReference>
<reference evidence="4" key="1">
    <citation type="journal article" date="2019" name="Int. J. Syst. Evol. Microbiol.">
        <title>The Global Catalogue of Microorganisms (GCM) 10K type strain sequencing project: providing services to taxonomists for standard genome sequencing and annotation.</title>
        <authorList>
            <consortium name="The Broad Institute Genomics Platform"/>
            <consortium name="The Broad Institute Genome Sequencing Center for Infectious Disease"/>
            <person name="Wu L."/>
            <person name="Ma J."/>
        </authorList>
    </citation>
    <scope>NUCLEOTIDE SEQUENCE [LARGE SCALE GENOMIC DNA]</scope>
    <source>
        <strain evidence="4">CECT 8482</strain>
    </source>
</reference>
<dbReference type="InterPro" id="IPR021395">
    <property type="entry name" value="DUF3035"/>
</dbReference>
<feature type="compositionally biased region" description="Basic and acidic residues" evidence="1">
    <location>
        <begin position="181"/>
        <end position="191"/>
    </location>
</feature>
<dbReference type="EMBL" id="JAUFRC010000001">
    <property type="protein sequence ID" value="MDN3712606.1"/>
    <property type="molecule type" value="Genomic_DNA"/>
</dbReference>
<dbReference type="Proteomes" id="UP001243846">
    <property type="component" value="Unassembled WGS sequence"/>
</dbReference>
<dbReference type="RefSeq" id="WP_377683001.1">
    <property type="nucleotide sequence ID" value="NZ_JBHMDZ010000001.1"/>
</dbReference>
<evidence type="ECO:0000313" key="3">
    <source>
        <dbReference type="EMBL" id="MDN3712606.1"/>
    </source>
</evidence>
<name>A0ABT8D8K6_9RHOB</name>
<feature type="chain" id="PRO_5046313189" evidence="2">
    <location>
        <begin position="17"/>
        <end position="191"/>
    </location>
</feature>
<organism evidence="3 4">
    <name type="scientific">Paracoccus cavernae</name>
    <dbReference type="NCBI Taxonomy" id="1571207"/>
    <lineage>
        <taxon>Bacteria</taxon>
        <taxon>Pseudomonadati</taxon>
        <taxon>Pseudomonadota</taxon>
        <taxon>Alphaproteobacteria</taxon>
        <taxon>Rhodobacterales</taxon>
        <taxon>Paracoccaceae</taxon>
        <taxon>Paracoccus</taxon>
    </lineage>
</organism>
<accession>A0ABT8D8K6</accession>